<name>A0ACB8TKX8_9AGAM</name>
<dbReference type="Proteomes" id="UP000814140">
    <property type="component" value="Unassembled WGS sequence"/>
</dbReference>
<proteinExistence type="predicted"/>
<sequence>MDAVPEDQPFSEPVTLSYDEDTAYEEQLPAQPALADRIGRTKVYLLSDTSASRAAKRKRGDDNGDIEAEAEAEMEVEDTSHRGNALLLQGSPIAHLPTERIFAYATHFDAIPMGLEWVDDTTCVLVFESNTRASAAIGSLRKTTSEYPDDEGFVTAKPVPMAFWPPEERINASLGMGEGLKGTVRMRWAVEGDVKKKGARKESEFYKKHGLDAGKVGERRLGEEGERGSKRRRRDEGETRAQLDDDLDAFLREDSPEASAPSSPPSKMRSDYIGEGKSLLERTSSMRSHDGDRDSDMLASRITARLPRRARQRGPREEPHWRESEPAPRRSRGDGGARRSQPRDKKSQQELDDELDAFLNDRT</sequence>
<evidence type="ECO:0000313" key="1">
    <source>
        <dbReference type="EMBL" id="KAI0069099.1"/>
    </source>
</evidence>
<gene>
    <name evidence="1" type="ORF">BV25DRAFT_1896149</name>
</gene>
<comment type="caution">
    <text evidence="1">The sequence shown here is derived from an EMBL/GenBank/DDBJ whole genome shotgun (WGS) entry which is preliminary data.</text>
</comment>
<accession>A0ACB8TKX8</accession>
<keyword evidence="2" id="KW-1185">Reference proteome</keyword>
<dbReference type="EMBL" id="MU277187">
    <property type="protein sequence ID" value="KAI0069099.1"/>
    <property type="molecule type" value="Genomic_DNA"/>
</dbReference>
<reference evidence="1" key="1">
    <citation type="submission" date="2021-03" db="EMBL/GenBank/DDBJ databases">
        <authorList>
            <consortium name="DOE Joint Genome Institute"/>
            <person name="Ahrendt S."/>
            <person name="Looney B.P."/>
            <person name="Miyauchi S."/>
            <person name="Morin E."/>
            <person name="Drula E."/>
            <person name="Courty P.E."/>
            <person name="Chicoki N."/>
            <person name="Fauchery L."/>
            <person name="Kohler A."/>
            <person name="Kuo A."/>
            <person name="Labutti K."/>
            <person name="Pangilinan J."/>
            <person name="Lipzen A."/>
            <person name="Riley R."/>
            <person name="Andreopoulos W."/>
            <person name="He G."/>
            <person name="Johnson J."/>
            <person name="Barry K.W."/>
            <person name="Grigoriev I.V."/>
            <person name="Nagy L."/>
            <person name="Hibbett D."/>
            <person name="Henrissat B."/>
            <person name="Matheny P.B."/>
            <person name="Labbe J."/>
            <person name="Martin F."/>
        </authorList>
    </citation>
    <scope>NUCLEOTIDE SEQUENCE</scope>
    <source>
        <strain evidence="1">HHB10654</strain>
    </source>
</reference>
<evidence type="ECO:0000313" key="2">
    <source>
        <dbReference type="Proteomes" id="UP000814140"/>
    </source>
</evidence>
<protein>
    <submittedName>
        <fullName evidence="1">Uncharacterized protein</fullName>
    </submittedName>
</protein>
<organism evidence="1 2">
    <name type="scientific">Artomyces pyxidatus</name>
    <dbReference type="NCBI Taxonomy" id="48021"/>
    <lineage>
        <taxon>Eukaryota</taxon>
        <taxon>Fungi</taxon>
        <taxon>Dikarya</taxon>
        <taxon>Basidiomycota</taxon>
        <taxon>Agaricomycotina</taxon>
        <taxon>Agaricomycetes</taxon>
        <taxon>Russulales</taxon>
        <taxon>Auriscalpiaceae</taxon>
        <taxon>Artomyces</taxon>
    </lineage>
</organism>
<reference evidence="1" key="2">
    <citation type="journal article" date="2022" name="New Phytol.">
        <title>Evolutionary transition to the ectomycorrhizal habit in the genomes of a hyperdiverse lineage of mushroom-forming fungi.</title>
        <authorList>
            <person name="Looney B."/>
            <person name="Miyauchi S."/>
            <person name="Morin E."/>
            <person name="Drula E."/>
            <person name="Courty P.E."/>
            <person name="Kohler A."/>
            <person name="Kuo A."/>
            <person name="LaButti K."/>
            <person name="Pangilinan J."/>
            <person name="Lipzen A."/>
            <person name="Riley R."/>
            <person name="Andreopoulos W."/>
            <person name="He G."/>
            <person name="Johnson J."/>
            <person name="Nolan M."/>
            <person name="Tritt A."/>
            <person name="Barry K.W."/>
            <person name="Grigoriev I.V."/>
            <person name="Nagy L.G."/>
            <person name="Hibbett D."/>
            <person name="Henrissat B."/>
            <person name="Matheny P.B."/>
            <person name="Labbe J."/>
            <person name="Martin F.M."/>
        </authorList>
    </citation>
    <scope>NUCLEOTIDE SEQUENCE</scope>
    <source>
        <strain evidence="1">HHB10654</strain>
    </source>
</reference>